<feature type="chain" id="PRO_5044725267" description="P/Homo B domain-containing protein" evidence="13">
    <location>
        <begin position="20"/>
        <end position="830"/>
    </location>
</feature>
<dbReference type="Gene3D" id="3.40.50.200">
    <property type="entry name" value="Peptidase S8/S53 domain"/>
    <property type="match status" value="1"/>
</dbReference>
<organism evidence="15 16">
    <name type="scientific">Sinanodonta woodiana</name>
    <name type="common">Chinese pond mussel</name>
    <name type="synonym">Anodonta woodiana</name>
    <dbReference type="NCBI Taxonomy" id="1069815"/>
    <lineage>
        <taxon>Eukaryota</taxon>
        <taxon>Metazoa</taxon>
        <taxon>Spiralia</taxon>
        <taxon>Lophotrochozoa</taxon>
        <taxon>Mollusca</taxon>
        <taxon>Bivalvia</taxon>
        <taxon>Autobranchia</taxon>
        <taxon>Heteroconchia</taxon>
        <taxon>Palaeoheterodonta</taxon>
        <taxon>Unionida</taxon>
        <taxon>Unionoidea</taxon>
        <taxon>Unionidae</taxon>
        <taxon>Unioninae</taxon>
        <taxon>Sinanodonta</taxon>
    </lineage>
</organism>
<comment type="caution">
    <text evidence="15">The sequence shown here is derived from an EMBL/GenBank/DDBJ whole genome shotgun (WGS) entry which is preliminary data.</text>
</comment>
<dbReference type="PROSITE" id="PS00137">
    <property type="entry name" value="SUBTILASE_HIS"/>
    <property type="match status" value="1"/>
</dbReference>
<dbReference type="InterPro" id="IPR038466">
    <property type="entry name" value="S8_pro-domain_sf"/>
</dbReference>
<dbReference type="PANTHER" id="PTHR42884:SF23">
    <property type="entry name" value="FURIN-LIKE PROTEASE 2"/>
    <property type="match status" value="1"/>
</dbReference>
<feature type="active site" description="Charge relay system" evidence="10 11">
    <location>
        <position position="202"/>
    </location>
</feature>
<keyword evidence="7" id="KW-0865">Zymogen</keyword>
<keyword evidence="3" id="KW-0165">Cleavage on pair of basic residues</keyword>
<dbReference type="SUPFAM" id="SSF54897">
    <property type="entry name" value="Protease propeptides/inhibitors"/>
    <property type="match status" value="1"/>
</dbReference>
<dbReference type="InterPro" id="IPR022398">
    <property type="entry name" value="Peptidase_S8_His-AS"/>
</dbReference>
<dbReference type="PANTHER" id="PTHR42884">
    <property type="entry name" value="PROPROTEIN CONVERTASE SUBTILISIN/KEXIN-RELATED"/>
    <property type="match status" value="1"/>
</dbReference>
<comment type="similarity">
    <text evidence="1">Belongs to the peptidase S8 family. Furin subfamily.</text>
</comment>
<evidence type="ECO:0000313" key="15">
    <source>
        <dbReference type="EMBL" id="KAL3883505.1"/>
    </source>
</evidence>
<dbReference type="AlphaFoldDB" id="A0ABD3XBN9"/>
<keyword evidence="4 13" id="KW-0732">Signal</keyword>
<dbReference type="Gene3D" id="2.60.120.260">
    <property type="entry name" value="Galactose-binding domain-like"/>
    <property type="match status" value="1"/>
</dbReference>
<dbReference type="PRINTS" id="PR00723">
    <property type="entry name" value="SUBTILISIN"/>
</dbReference>
<evidence type="ECO:0000256" key="12">
    <source>
        <dbReference type="SAM" id="MobiDB-lite"/>
    </source>
</evidence>
<keyword evidence="9" id="KW-0325">Glycoprotein</keyword>
<dbReference type="Pfam" id="PF01483">
    <property type="entry name" value="P_proprotein"/>
    <property type="match status" value="1"/>
</dbReference>
<protein>
    <recommendedName>
        <fullName evidence="14">P/Homo B domain-containing protein</fullName>
    </recommendedName>
</protein>
<keyword evidence="5 11" id="KW-0378">Hydrolase</keyword>
<dbReference type="EMBL" id="JBJQND010000003">
    <property type="protein sequence ID" value="KAL3883505.1"/>
    <property type="molecule type" value="Genomic_DNA"/>
</dbReference>
<dbReference type="InterPro" id="IPR023827">
    <property type="entry name" value="Peptidase_S8_Asp-AS"/>
</dbReference>
<feature type="active site" description="Charge relay system" evidence="10 11">
    <location>
        <position position="427"/>
    </location>
</feature>
<evidence type="ECO:0000259" key="14">
    <source>
        <dbReference type="PROSITE" id="PS51829"/>
    </source>
</evidence>
<dbReference type="GO" id="GO:0006508">
    <property type="term" value="P:proteolysis"/>
    <property type="evidence" value="ECO:0007669"/>
    <property type="project" value="UniProtKB-KW"/>
</dbReference>
<keyword evidence="6 11" id="KW-0720">Serine protease</keyword>
<dbReference type="GO" id="GO:0004252">
    <property type="term" value="F:serine-type endopeptidase activity"/>
    <property type="evidence" value="ECO:0007669"/>
    <property type="project" value="UniProtKB-UniRule"/>
</dbReference>
<name>A0ABD3XBN9_SINWO</name>
<dbReference type="InterPro" id="IPR023828">
    <property type="entry name" value="Peptidase_S8_Ser-AS"/>
</dbReference>
<evidence type="ECO:0000256" key="10">
    <source>
        <dbReference type="PIRSR" id="PIRSR615500-1"/>
    </source>
</evidence>
<dbReference type="SUPFAM" id="SSF49785">
    <property type="entry name" value="Galactose-binding domain-like"/>
    <property type="match status" value="1"/>
</dbReference>
<dbReference type="Pfam" id="PF00082">
    <property type="entry name" value="Peptidase_S8"/>
    <property type="match status" value="1"/>
</dbReference>
<dbReference type="InterPro" id="IPR032815">
    <property type="entry name" value="S8_pro-domain"/>
</dbReference>
<evidence type="ECO:0000256" key="1">
    <source>
        <dbReference type="ARBA" id="ARBA00005325"/>
    </source>
</evidence>
<dbReference type="Pfam" id="PF16470">
    <property type="entry name" value="S8_pro-domain"/>
    <property type="match status" value="1"/>
</dbReference>
<evidence type="ECO:0000256" key="3">
    <source>
        <dbReference type="ARBA" id="ARBA00022685"/>
    </source>
</evidence>
<evidence type="ECO:0000256" key="13">
    <source>
        <dbReference type="SAM" id="SignalP"/>
    </source>
</evidence>
<evidence type="ECO:0000256" key="4">
    <source>
        <dbReference type="ARBA" id="ARBA00022729"/>
    </source>
</evidence>
<evidence type="ECO:0000256" key="5">
    <source>
        <dbReference type="ARBA" id="ARBA00022801"/>
    </source>
</evidence>
<dbReference type="PROSITE" id="PS00136">
    <property type="entry name" value="SUBTILASE_ASP"/>
    <property type="match status" value="1"/>
</dbReference>
<keyword evidence="16" id="KW-1185">Reference proteome</keyword>
<dbReference type="InterPro" id="IPR008979">
    <property type="entry name" value="Galactose-bd-like_sf"/>
</dbReference>
<evidence type="ECO:0000256" key="7">
    <source>
        <dbReference type="ARBA" id="ARBA00023145"/>
    </source>
</evidence>
<feature type="signal peptide" evidence="13">
    <location>
        <begin position="1"/>
        <end position="19"/>
    </location>
</feature>
<dbReference type="InterPro" id="IPR036852">
    <property type="entry name" value="Peptidase_S8/S53_dom_sf"/>
</dbReference>
<evidence type="ECO:0000256" key="9">
    <source>
        <dbReference type="ARBA" id="ARBA00023180"/>
    </source>
</evidence>
<evidence type="ECO:0000256" key="11">
    <source>
        <dbReference type="PROSITE-ProRule" id="PRU01240"/>
    </source>
</evidence>
<reference evidence="15 16" key="1">
    <citation type="submission" date="2024-11" db="EMBL/GenBank/DDBJ databases">
        <title>Chromosome-level genome assembly of the freshwater bivalve Anodonta woodiana.</title>
        <authorList>
            <person name="Chen X."/>
        </authorList>
    </citation>
    <scope>NUCLEOTIDE SEQUENCE [LARGE SCALE GENOMIC DNA]</scope>
    <source>
        <strain evidence="15">MN2024</strain>
        <tissue evidence="15">Gills</tissue>
    </source>
</reference>
<dbReference type="Proteomes" id="UP001634394">
    <property type="component" value="Unassembled WGS sequence"/>
</dbReference>
<proteinExistence type="inferred from homology"/>
<evidence type="ECO:0000256" key="8">
    <source>
        <dbReference type="ARBA" id="ARBA00023157"/>
    </source>
</evidence>
<dbReference type="InterPro" id="IPR002884">
    <property type="entry name" value="P_dom"/>
</dbReference>
<feature type="active site" description="Charge relay system" evidence="10 11">
    <location>
        <position position="245"/>
    </location>
</feature>
<keyword evidence="2 11" id="KW-0645">Protease</keyword>
<dbReference type="FunFam" id="2.60.120.260:FF:000006">
    <property type="entry name" value="Proprotein convertase subtilisin/kexin type 5"/>
    <property type="match status" value="1"/>
</dbReference>
<keyword evidence="8" id="KW-1015">Disulfide bond</keyword>
<evidence type="ECO:0000313" key="16">
    <source>
        <dbReference type="Proteomes" id="UP001634394"/>
    </source>
</evidence>
<dbReference type="SUPFAM" id="SSF52743">
    <property type="entry name" value="Subtilisin-like"/>
    <property type="match status" value="1"/>
</dbReference>
<feature type="region of interest" description="Disordered" evidence="12">
    <location>
        <begin position="210"/>
        <end position="247"/>
    </location>
</feature>
<accession>A0ABD3XBN9</accession>
<dbReference type="Gene3D" id="3.30.70.850">
    <property type="entry name" value="Peptidase S8, pro-domain"/>
    <property type="match status" value="1"/>
</dbReference>
<dbReference type="InterPro" id="IPR000209">
    <property type="entry name" value="Peptidase_S8/S53_dom"/>
</dbReference>
<dbReference type="FunFam" id="3.40.50.200:FF:000021">
    <property type="entry name" value="Proprotein convertase subtilisin/kexin type 5a"/>
    <property type="match status" value="1"/>
</dbReference>
<dbReference type="InterPro" id="IPR034182">
    <property type="entry name" value="Kexin/furin"/>
</dbReference>
<evidence type="ECO:0000256" key="6">
    <source>
        <dbReference type="ARBA" id="ARBA00022825"/>
    </source>
</evidence>
<dbReference type="PROSITE" id="PS00138">
    <property type="entry name" value="SUBTILASE_SER"/>
    <property type="match status" value="1"/>
</dbReference>
<evidence type="ECO:0000256" key="2">
    <source>
        <dbReference type="ARBA" id="ARBA00022670"/>
    </source>
</evidence>
<dbReference type="EMBL" id="JBJQND010000003">
    <property type="protein sequence ID" value="KAL3883504.1"/>
    <property type="molecule type" value="Genomic_DNA"/>
</dbReference>
<gene>
    <name evidence="15" type="ORF">ACJMK2_029761</name>
</gene>
<dbReference type="PROSITE" id="PS51892">
    <property type="entry name" value="SUBTILASE"/>
    <property type="match status" value="1"/>
</dbReference>
<sequence>MFILRLVVCVILLCNLSISSKPSEEEANLRQPGHYINSFLIEVEKRDIAESVAREHGFKIVEEIPSLNLYHLVHPEVTHRSKRSAEDYVRQLQNDARVQYVEQQVILSRVKRNNYIIHDKQEELPIREINDNSVYYRVPLEKIVARDEIPTEVIEHSDPYYKDQWYLENLGQTGGKRGIDINVAQVWEHGFTGKGIVVSVLDDGIDHSHPDLRRNYDPEASADMNDLSDVGNDPMPNKSDPSNSHGTRCAGEIAAQCDNDVCGCGIAYNARIGGLRILDGEVTGLLEAKALLYHNQYIDIASASWGPKDDGKTMEAPTKACASALTQAVNEGRKGLGTIFVWATGNGGNNGDCCGADGYVGSIESISIGSVTDQGQKPYFMEECSSTMAVVPTGGLVNPKDSWSEERIKVVTTDINGGCIENFEGTSSAAPLAAGCIALVLEANPKLTWRDVQHIVVRAAKIQSLNATWTINGAGFHVSDAFGFGMMDCGKMVELAQNWTNVPPQHICKTDLQNVNVKLSKGNCVSRTVEFDACYEDSKSRITILEHIQAYVNLEADKRGEIEIYLTSPSGTRARLLGKRKNDMSDEGINFVFMSVHTWGENPQGTWKIEVCHGEGGQNTDTVDDVRKVLKRMLDRMANVESGKFISWELKAYGYDGGKSQMASQHARIPSLRELQKTMEKEMLQSKSLNLKRGKEMMNQENDEKANLATKGEINKYFEDKIGPVLDDISKILQSRQLTEDDIVVALARSLGDLGQDADQPTGYKSDKDLEKRNLYHSSSNEEFDDSNVALLVKILELKKEYEKRSEHRGLSREKANKEFWELLSYVLKK</sequence>
<feature type="domain" description="P/Homo B" evidence="14">
    <location>
        <begin position="502"/>
        <end position="658"/>
    </location>
</feature>
<dbReference type="InterPro" id="IPR015500">
    <property type="entry name" value="Peptidase_S8_subtilisin-rel"/>
</dbReference>
<dbReference type="CDD" id="cd04059">
    <property type="entry name" value="Peptidases_S8_Protein_convertases_Kexins_Furin-like"/>
    <property type="match status" value="1"/>
</dbReference>
<dbReference type="PROSITE" id="PS51829">
    <property type="entry name" value="P_HOMO_B"/>
    <property type="match status" value="1"/>
</dbReference>